<dbReference type="NCBIfam" id="TIGR01730">
    <property type="entry name" value="RND_mfp"/>
    <property type="match status" value="1"/>
</dbReference>
<evidence type="ECO:0000313" key="5">
    <source>
        <dbReference type="EMBL" id="MBK1619060.1"/>
    </source>
</evidence>
<reference evidence="5 6" key="1">
    <citation type="journal article" date="2020" name="Microorganisms">
        <title>Osmotic Adaptation and Compatible Solute Biosynthesis of Phototrophic Bacteria as Revealed from Genome Analyses.</title>
        <authorList>
            <person name="Imhoff J.F."/>
            <person name="Rahn T."/>
            <person name="Kunzel S."/>
            <person name="Keller A."/>
            <person name="Neulinger S.C."/>
        </authorList>
    </citation>
    <scope>NUCLEOTIDE SEQUENCE [LARGE SCALE GENOMIC DNA]</scope>
    <source>
        <strain evidence="5 6">DSM 25653</strain>
    </source>
</reference>
<evidence type="ECO:0000313" key="6">
    <source>
        <dbReference type="Proteomes" id="UP001138768"/>
    </source>
</evidence>
<accession>A0A9X0W8S6</accession>
<name>A0A9X0W8S6_9GAMM</name>
<dbReference type="PANTHER" id="PTHR30469:SF29">
    <property type="entry name" value="BLR2860 PROTEIN"/>
    <property type="match status" value="1"/>
</dbReference>
<keyword evidence="6" id="KW-1185">Reference proteome</keyword>
<feature type="region of interest" description="Disordered" evidence="3">
    <location>
        <begin position="348"/>
        <end position="369"/>
    </location>
</feature>
<dbReference type="Gene3D" id="2.40.420.20">
    <property type="match status" value="1"/>
</dbReference>
<evidence type="ECO:0000256" key="3">
    <source>
        <dbReference type="SAM" id="MobiDB-lite"/>
    </source>
</evidence>
<dbReference type="Proteomes" id="UP001138768">
    <property type="component" value="Unassembled WGS sequence"/>
</dbReference>
<dbReference type="GO" id="GO:0015562">
    <property type="term" value="F:efflux transmembrane transporter activity"/>
    <property type="evidence" value="ECO:0007669"/>
    <property type="project" value="TreeGrafter"/>
</dbReference>
<dbReference type="InterPro" id="IPR058792">
    <property type="entry name" value="Beta-barrel_RND_2"/>
</dbReference>
<dbReference type="Gene3D" id="2.40.50.100">
    <property type="match status" value="1"/>
</dbReference>
<dbReference type="EMBL" id="NRRY01000017">
    <property type="protein sequence ID" value="MBK1619060.1"/>
    <property type="molecule type" value="Genomic_DNA"/>
</dbReference>
<gene>
    <name evidence="5" type="ORF">CKO42_11580</name>
</gene>
<dbReference type="Gene3D" id="1.10.287.470">
    <property type="entry name" value="Helix hairpin bin"/>
    <property type="match status" value="1"/>
</dbReference>
<dbReference type="InterPro" id="IPR006143">
    <property type="entry name" value="RND_pump_MFP"/>
</dbReference>
<dbReference type="SUPFAM" id="SSF111369">
    <property type="entry name" value="HlyD-like secretion proteins"/>
    <property type="match status" value="1"/>
</dbReference>
<dbReference type="GO" id="GO:1990281">
    <property type="term" value="C:efflux pump complex"/>
    <property type="evidence" value="ECO:0007669"/>
    <property type="project" value="TreeGrafter"/>
</dbReference>
<dbReference type="Gene3D" id="2.40.30.170">
    <property type="match status" value="1"/>
</dbReference>
<dbReference type="AlphaFoldDB" id="A0A9X0W8S6"/>
<dbReference type="RefSeq" id="WP_200243987.1">
    <property type="nucleotide sequence ID" value="NZ_NRRY01000017.1"/>
</dbReference>
<comment type="caution">
    <text evidence="5">The sequence shown here is derived from an EMBL/GenBank/DDBJ whole genome shotgun (WGS) entry which is preliminary data.</text>
</comment>
<dbReference type="Pfam" id="PF25954">
    <property type="entry name" value="Beta-barrel_RND_2"/>
    <property type="match status" value="1"/>
</dbReference>
<organism evidence="5 6">
    <name type="scientific">Lamprobacter modestohalophilus</name>
    <dbReference type="NCBI Taxonomy" id="1064514"/>
    <lineage>
        <taxon>Bacteria</taxon>
        <taxon>Pseudomonadati</taxon>
        <taxon>Pseudomonadota</taxon>
        <taxon>Gammaproteobacteria</taxon>
        <taxon>Chromatiales</taxon>
        <taxon>Chromatiaceae</taxon>
        <taxon>Lamprobacter</taxon>
    </lineage>
</organism>
<evidence type="ECO:0000256" key="2">
    <source>
        <dbReference type="SAM" id="Coils"/>
    </source>
</evidence>
<comment type="similarity">
    <text evidence="1">Belongs to the membrane fusion protein (MFP) (TC 8.A.1) family.</text>
</comment>
<sequence length="369" mass="39838">MKRSVILAIGLAIAVALWMLSGTLVDASRTEKQPDAGIGSTAVAQPMRVQVTHSEASVVDRSIRVLGQLEPRRRVILRAETEGKVARLPVARGARVETGAVLVELAEDDRPAQLARAEAELAARELELAASEKLGSQGMQARTQIKQTQAALASAKAELARLRVDIDRLQIRAPFAGVVETRDVELGSLVQRGDEVLELVDNSRLKAVGQVPQQSAGELELGQRVRVALLDGTETSGRLSYLSQVADAQTRSFKIEAEIPNPELALASGVSAELSIKVGEERGHFVSPAVLTLDDDGRIGVRTVDDNDQVQFYPINLIHAQMDGVWVSGLPLQVRIITQGQGFVSEGEQVKPVKPVKPVNETETNRERS</sequence>
<feature type="coiled-coil region" evidence="2">
    <location>
        <begin position="112"/>
        <end position="172"/>
    </location>
</feature>
<dbReference type="PANTHER" id="PTHR30469">
    <property type="entry name" value="MULTIDRUG RESISTANCE PROTEIN MDTA"/>
    <property type="match status" value="1"/>
</dbReference>
<proteinExistence type="inferred from homology"/>
<keyword evidence="2" id="KW-0175">Coiled coil</keyword>
<feature type="domain" description="CusB-like beta-barrel" evidence="4">
    <location>
        <begin position="210"/>
        <end position="277"/>
    </location>
</feature>
<evidence type="ECO:0000259" key="4">
    <source>
        <dbReference type="Pfam" id="PF25954"/>
    </source>
</evidence>
<evidence type="ECO:0000256" key="1">
    <source>
        <dbReference type="ARBA" id="ARBA00009477"/>
    </source>
</evidence>
<protein>
    <recommendedName>
        <fullName evidence="4">CusB-like beta-barrel domain-containing protein</fullName>
    </recommendedName>
</protein>
<feature type="compositionally biased region" description="Low complexity" evidence="3">
    <location>
        <begin position="350"/>
        <end position="359"/>
    </location>
</feature>